<dbReference type="AlphaFoldDB" id="A0AAE3H207"/>
<evidence type="ECO:0000259" key="6">
    <source>
        <dbReference type="Pfam" id="PF01103"/>
    </source>
</evidence>
<keyword evidence="2" id="KW-0812">Transmembrane</keyword>
<dbReference type="InterPro" id="IPR000184">
    <property type="entry name" value="Bac_surfAg_D15"/>
</dbReference>
<dbReference type="Proteomes" id="UP001204144">
    <property type="component" value="Unassembled WGS sequence"/>
</dbReference>
<comment type="caution">
    <text evidence="7">The sequence shown here is derived from an EMBL/GenBank/DDBJ whole genome shotgun (WGS) entry which is preliminary data.</text>
</comment>
<proteinExistence type="predicted"/>
<dbReference type="Pfam" id="PF01103">
    <property type="entry name" value="Omp85"/>
    <property type="match status" value="1"/>
</dbReference>
<gene>
    <name evidence="7" type="ORF">EGI31_06270</name>
</gene>
<evidence type="ECO:0000256" key="5">
    <source>
        <dbReference type="ARBA" id="ARBA00023237"/>
    </source>
</evidence>
<accession>A0AAE3H207</accession>
<organism evidence="7 8">
    <name type="scientific">Lacihabitans soyangensis</name>
    <dbReference type="NCBI Taxonomy" id="869394"/>
    <lineage>
        <taxon>Bacteria</taxon>
        <taxon>Pseudomonadati</taxon>
        <taxon>Bacteroidota</taxon>
        <taxon>Cytophagia</taxon>
        <taxon>Cytophagales</taxon>
        <taxon>Leadbetterellaceae</taxon>
        <taxon>Lacihabitans</taxon>
    </lineage>
</organism>
<evidence type="ECO:0000256" key="4">
    <source>
        <dbReference type="ARBA" id="ARBA00023136"/>
    </source>
</evidence>
<dbReference type="PANTHER" id="PTHR12815:SF47">
    <property type="entry name" value="TRANSLOCATION AND ASSEMBLY MODULE SUBUNIT TAMA"/>
    <property type="match status" value="1"/>
</dbReference>
<name>A0AAE3H207_9BACT</name>
<evidence type="ECO:0000313" key="8">
    <source>
        <dbReference type="Proteomes" id="UP001204144"/>
    </source>
</evidence>
<keyword evidence="8" id="KW-1185">Reference proteome</keyword>
<dbReference type="InterPro" id="IPR039910">
    <property type="entry name" value="D15-like"/>
</dbReference>
<evidence type="ECO:0000313" key="7">
    <source>
        <dbReference type="EMBL" id="MCP9762554.1"/>
    </source>
</evidence>
<feature type="domain" description="Bacterial surface antigen (D15)" evidence="6">
    <location>
        <begin position="572"/>
        <end position="746"/>
    </location>
</feature>
<dbReference type="EMBL" id="RJUF01000011">
    <property type="protein sequence ID" value="MCP9762554.1"/>
    <property type="molecule type" value="Genomic_DNA"/>
</dbReference>
<reference evidence="7 8" key="1">
    <citation type="submission" date="2018-11" db="EMBL/GenBank/DDBJ databases">
        <title>Novel bacteria species description.</title>
        <authorList>
            <person name="Han J.-H."/>
        </authorList>
    </citation>
    <scope>NUCLEOTIDE SEQUENCE [LARGE SCALE GENOMIC DNA]</scope>
    <source>
        <strain evidence="7 8">KCTC23259</strain>
    </source>
</reference>
<evidence type="ECO:0000256" key="2">
    <source>
        <dbReference type="ARBA" id="ARBA00022692"/>
    </source>
</evidence>
<keyword evidence="4" id="KW-0472">Membrane</keyword>
<keyword evidence="3" id="KW-0732">Signal</keyword>
<keyword evidence="5" id="KW-0998">Cell outer membrane</keyword>
<dbReference type="PROSITE" id="PS51257">
    <property type="entry name" value="PROKAR_LIPOPROTEIN"/>
    <property type="match status" value="1"/>
</dbReference>
<dbReference type="GO" id="GO:0019867">
    <property type="term" value="C:outer membrane"/>
    <property type="evidence" value="ECO:0007669"/>
    <property type="project" value="InterPro"/>
</dbReference>
<protein>
    <recommendedName>
        <fullName evidence="6">Bacterial surface antigen (D15) domain-containing protein</fullName>
    </recommendedName>
</protein>
<comment type="subcellular location">
    <subcellularLocation>
        <location evidence="1">Membrane</location>
    </subcellularLocation>
</comment>
<dbReference type="Gene3D" id="2.40.160.50">
    <property type="entry name" value="membrane protein fhac: a member of the omp85/tpsb transporter family"/>
    <property type="match status" value="1"/>
</dbReference>
<sequence length="780" mass="88398">MERTDERQMKLTKYILTVLIFAGLISSCKVAKKLPPGEKLYAGASLKIIKNDSLDSEKLPELKEELLALTRPLPNTTLPLPFLSHYPYKVGFYYFFGTTKKEKGIKSWLKKNLTEEPVFINAALVDKNAANLEAVLKTKGYFNAKVAGKFDPKKTLAAAEYTATLNRRFAIDSVIFVKNEGKFGEDFDKATSNFKPGQYFDLNNLKLSRLNIDKELRNEGYFHFKPDYVGIEADTTIKPKKVVLKVGPKPEIPVLAKRQYQINDIFVNIDTKTEVVTNSDPNSLDFFRGLILDDPNKKYKETIFSDAIAFRPGTFFNNDLQSITNNRLIGLSNFKFIKSHYEVVNRLDSTLIDVYYNLQTNKPKSLRVEANAITRSSGLAGSQLSLNWQNINTFRGGEFFKLSLNGNFELQVGGNKASEYRDNYRLGADAQFNIPRFVAPFIKIDPEVSKVLPKTQIKLGYESFIKTGLYNLNSARASLNYAWTRGRGIEHSLKPIGVNLVKSSNISTVFIDEIFADPRLLIILENQFIAGGAYEITVSPKQYGKSNFSYRGSFDFAGNVFGLIDKVRNNPEKTGRMFGENFSQFARFENDLRYKHDFNPTITWANRAIVGLGVPYGNSLQLPFVSQFFVGGNNSLRAFRARGVGPGTYEKKGTAAEEFLGNNTGDVKLELNTELRFKFNNFLNTALFVDAGNVWMYKDEYIYGEGSLFSKNFYKELAVGTGLGFRFDFSFIIFRIDVATPVVKPWLPVGDKWVLKDIKPFDKTWRKENVIWNFAVGLPF</sequence>
<evidence type="ECO:0000256" key="3">
    <source>
        <dbReference type="ARBA" id="ARBA00022729"/>
    </source>
</evidence>
<evidence type="ECO:0000256" key="1">
    <source>
        <dbReference type="ARBA" id="ARBA00004370"/>
    </source>
</evidence>
<dbReference type="PANTHER" id="PTHR12815">
    <property type="entry name" value="SORTING AND ASSEMBLY MACHINERY SAMM50 PROTEIN FAMILY MEMBER"/>
    <property type="match status" value="1"/>
</dbReference>